<gene>
    <name evidence="1" type="ORF">FBU59_004372</name>
</gene>
<keyword evidence="2" id="KW-1185">Reference proteome</keyword>
<protein>
    <submittedName>
        <fullName evidence="1">Uncharacterized protein</fullName>
    </submittedName>
</protein>
<feature type="non-terminal residue" evidence="1">
    <location>
        <position position="172"/>
    </location>
</feature>
<organism evidence="1 2">
    <name type="scientific">Linderina macrospora</name>
    <dbReference type="NCBI Taxonomy" id="4868"/>
    <lineage>
        <taxon>Eukaryota</taxon>
        <taxon>Fungi</taxon>
        <taxon>Fungi incertae sedis</taxon>
        <taxon>Zoopagomycota</taxon>
        <taxon>Kickxellomycotina</taxon>
        <taxon>Kickxellomycetes</taxon>
        <taxon>Kickxellales</taxon>
        <taxon>Kickxellaceae</taxon>
        <taxon>Linderina</taxon>
    </lineage>
</organism>
<name>A0ACC1J5K6_9FUNG</name>
<reference evidence="1" key="1">
    <citation type="submission" date="2022-07" db="EMBL/GenBank/DDBJ databases">
        <title>Phylogenomic reconstructions and comparative analyses of Kickxellomycotina fungi.</title>
        <authorList>
            <person name="Reynolds N.K."/>
            <person name="Stajich J.E."/>
            <person name="Barry K."/>
            <person name="Grigoriev I.V."/>
            <person name="Crous P."/>
            <person name="Smith M.E."/>
        </authorList>
    </citation>
    <scope>NUCLEOTIDE SEQUENCE</scope>
    <source>
        <strain evidence="1">NRRL 5244</strain>
    </source>
</reference>
<evidence type="ECO:0000313" key="2">
    <source>
        <dbReference type="Proteomes" id="UP001150603"/>
    </source>
</evidence>
<evidence type="ECO:0000313" key="1">
    <source>
        <dbReference type="EMBL" id="KAJ1938660.1"/>
    </source>
</evidence>
<accession>A0ACC1J5K6</accession>
<dbReference type="Proteomes" id="UP001150603">
    <property type="component" value="Unassembled WGS sequence"/>
</dbReference>
<sequence>MASETPYSTPELEVSELPPMDQPVHNALSLQCSPPPEAPLPIVPDEAVTAAASLKPAEQSPPIPAAPVTEHQQQSVATAASPLMDRKSTLLKTAPRVPSTLRKVVDVRSVETLNSRLQETTPEGNAAEDSVPPEGSSSPRRASSNAEHVAGANDINQQQPPNSVASMSPVLT</sequence>
<comment type="caution">
    <text evidence="1">The sequence shown here is derived from an EMBL/GenBank/DDBJ whole genome shotgun (WGS) entry which is preliminary data.</text>
</comment>
<proteinExistence type="predicted"/>
<dbReference type="EMBL" id="JANBPW010003095">
    <property type="protein sequence ID" value="KAJ1938660.1"/>
    <property type="molecule type" value="Genomic_DNA"/>
</dbReference>